<organism evidence="6 7">
    <name type="scientific">Xaviernesmea oryzae</name>
    <dbReference type="NCBI Taxonomy" id="464029"/>
    <lineage>
        <taxon>Bacteria</taxon>
        <taxon>Pseudomonadati</taxon>
        <taxon>Pseudomonadota</taxon>
        <taxon>Alphaproteobacteria</taxon>
        <taxon>Hyphomicrobiales</taxon>
        <taxon>Rhizobiaceae</taxon>
        <taxon>Rhizobium/Agrobacterium group</taxon>
        <taxon>Xaviernesmea</taxon>
    </lineage>
</organism>
<dbReference type="PANTHER" id="PTHR35371">
    <property type="entry name" value="INNER MEMBRANE PROTEIN"/>
    <property type="match status" value="1"/>
</dbReference>
<comment type="subcellular location">
    <subcellularLocation>
        <location evidence="1">Membrane</location>
    </subcellularLocation>
</comment>
<gene>
    <name evidence="6" type="ORF">SAMN02982989_0339</name>
</gene>
<dbReference type="InterPro" id="IPR001129">
    <property type="entry name" value="Membr-assoc_MAPEG"/>
</dbReference>
<dbReference type="STRING" id="464029.SAMN02982989_0339"/>
<keyword evidence="4 5" id="KW-0472">Membrane</keyword>
<feature type="transmembrane region" description="Helical" evidence="5">
    <location>
        <begin position="92"/>
        <end position="113"/>
    </location>
</feature>
<name>A0A1X7CHR9_9HYPH</name>
<keyword evidence="2 5" id="KW-0812">Transmembrane</keyword>
<keyword evidence="7" id="KW-1185">Reference proteome</keyword>
<dbReference type="SUPFAM" id="SSF161084">
    <property type="entry name" value="MAPEG domain-like"/>
    <property type="match status" value="1"/>
</dbReference>
<protein>
    <submittedName>
        <fullName evidence="6">Uncharacterized conserved protein, MAPEG superfamily</fullName>
    </submittedName>
</protein>
<dbReference type="Gene3D" id="1.20.120.550">
    <property type="entry name" value="Membrane associated eicosanoid/glutathione metabolism-like domain"/>
    <property type="match status" value="1"/>
</dbReference>
<sequence>MMETLGVTATPYMTLLALSVILLVFQILLQGMLATRELGSQWNAGPRDEGLEPRGRFAGRAARASKNFRETYPAFVGLLLGVAFTGDDASRWGLIGGWIWFVARIVYLPLYLAGIPYFRSFVWLISMMGLLAMTIALFR</sequence>
<dbReference type="Pfam" id="PF01124">
    <property type="entry name" value="MAPEG"/>
    <property type="match status" value="1"/>
</dbReference>
<feature type="transmembrane region" description="Helical" evidence="5">
    <location>
        <begin position="12"/>
        <end position="29"/>
    </location>
</feature>
<evidence type="ECO:0000256" key="5">
    <source>
        <dbReference type="SAM" id="Phobius"/>
    </source>
</evidence>
<dbReference type="GO" id="GO:0016020">
    <property type="term" value="C:membrane"/>
    <property type="evidence" value="ECO:0007669"/>
    <property type="project" value="UniProtKB-SubCell"/>
</dbReference>
<dbReference type="PANTHER" id="PTHR35371:SF1">
    <property type="entry name" value="BLR7753 PROTEIN"/>
    <property type="match status" value="1"/>
</dbReference>
<evidence type="ECO:0000256" key="3">
    <source>
        <dbReference type="ARBA" id="ARBA00022989"/>
    </source>
</evidence>
<dbReference type="InterPro" id="IPR023352">
    <property type="entry name" value="MAPEG-like_dom_sf"/>
</dbReference>
<evidence type="ECO:0000256" key="1">
    <source>
        <dbReference type="ARBA" id="ARBA00004370"/>
    </source>
</evidence>
<reference evidence="7" key="1">
    <citation type="submission" date="2017-04" db="EMBL/GenBank/DDBJ databases">
        <authorList>
            <person name="Varghese N."/>
            <person name="Submissions S."/>
        </authorList>
    </citation>
    <scope>NUCLEOTIDE SEQUENCE [LARGE SCALE GENOMIC DNA]</scope>
    <source>
        <strain evidence="7">B4P</strain>
    </source>
</reference>
<feature type="transmembrane region" description="Helical" evidence="5">
    <location>
        <begin position="120"/>
        <end position="138"/>
    </location>
</feature>
<keyword evidence="3 5" id="KW-1133">Transmembrane helix</keyword>
<evidence type="ECO:0000313" key="7">
    <source>
        <dbReference type="Proteomes" id="UP000192903"/>
    </source>
</evidence>
<evidence type="ECO:0000256" key="4">
    <source>
        <dbReference type="ARBA" id="ARBA00023136"/>
    </source>
</evidence>
<evidence type="ECO:0000313" key="6">
    <source>
        <dbReference type="EMBL" id="SME96935.1"/>
    </source>
</evidence>
<dbReference type="AlphaFoldDB" id="A0A1X7CHR9"/>
<dbReference type="EMBL" id="FXAF01000001">
    <property type="protein sequence ID" value="SME96935.1"/>
    <property type="molecule type" value="Genomic_DNA"/>
</dbReference>
<proteinExistence type="predicted"/>
<evidence type="ECO:0000256" key="2">
    <source>
        <dbReference type="ARBA" id="ARBA00022692"/>
    </source>
</evidence>
<dbReference type="Proteomes" id="UP000192903">
    <property type="component" value="Unassembled WGS sequence"/>
</dbReference>
<accession>A0A1X7CHR9</accession>